<dbReference type="OrthoDB" id="9782305at2"/>
<organism evidence="10 11">
    <name type="scientific">Luteipulveratus mongoliensis</name>
    <dbReference type="NCBI Taxonomy" id="571913"/>
    <lineage>
        <taxon>Bacteria</taxon>
        <taxon>Bacillati</taxon>
        <taxon>Actinomycetota</taxon>
        <taxon>Actinomycetes</taxon>
        <taxon>Micrococcales</taxon>
        <taxon>Dermacoccaceae</taxon>
        <taxon>Luteipulveratus</taxon>
    </lineage>
</organism>
<dbReference type="KEGG" id="lmoi:VV02_04025"/>
<evidence type="ECO:0000313" key="10">
    <source>
        <dbReference type="EMBL" id="AKU15226.1"/>
    </source>
</evidence>
<dbReference type="FunFam" id="1.10.3470.10:FF:000001">
    <property type="entry name" value="Vitamin B12 ABC transporter permease BtuC"/>
    <property type="match status" value="1"/>
</dbReference>
<dbReference type="PANTHER" id="PTHR30472:SF1">
    <property type="entry name" value="FE(3+) DICITRATE TRANSPORT SYSTEM PERMEASE PROTEIN FECC-RELATED"/>
    <property type="match status" value="1"/>
</dbReference>
<evidence type="ECO:0000256" key="6">
    <source>
        <dbReference type="ARBA" id="ARBA00022989"/>
    </source>
</evidence>
<dbReference type="InterPro" id="IPR000522">
    <property type="entry name" value="ABC_transptr_permease_BtuC"/>
</dbReference>
<evidence type="ECO:0000256" key="7">
    <source>
        <dbReference type="ARBA" id="ARBA00023136"/>
    </source>
</evidence>
<dbReference type="SUPFAM" id="SSF81345">
    <property type="entry name" value="ABC transporter involved in vitamin B12 uptake, BtuC"/>
    <property type="match status" value="1"/>
</dbReference>
<protein>
    <submittedName>
        <fullName evidence="10">Iron ABC transporter permease</fullName>
    </submittedName>
</protein>
<dbReference type="AlphaFoldDB" id="A0A0K1JEV4"/>
<feature type="transmembrane region" description="Helical" evidence="9">
    <location>
        <begin position="168"/>
        <end position="190"/>
    </location>
</feature>
<feature type="transmembrane region" description="Helical" evidence="9">
    <location>
        <begin position="135"/>
        <end position="156"/>
    </location>
</feature>
<comment type="similarity">
    <text evidence="2">Belongs to the binding-protein-dependent transport system permease family. FecCD subfamily.</text>
</comment>
<dbReference type="Proteomes" id="UP000066480">
    <property type="component" value="Chromosome"/>
</dbReference>
<dbReference type="Pfam" id="PF01032">
    <property type="entry name" value="FecCD"/>
    <property type="match status" value="1"/>
</dbReference>
<feature type="transmembrane region" description="Helical" evidence="9">
    <location>
        <begin position="326"/>
        <end position="344"/>
    </location>
</feature>
<dbReference type="STRING" id="571913.VV02_04025"/>
<sequence length="350" mass="35100">MTQAPVSEPRTAPAAGRGRSARLGSPASIVGVGLAAILGAAVLSLMIGAHFVSLPDAFTHLFGSDDGSQAYAVIDSRVDRTLVAVLVGAAVAIAGVVMQGITRNPLADPGILGVNSGAALAVILGIYWFDVTTMAAYVWLALLGAAVAAVVVYAVASLGPRGPQPVTMALAGAALTAGATSITAGIMVSSSETLEVFRFWQVGSVSGRDMGAVAGVLPLFAIGFVLCLIMGGILNALALGDDLARALGQRVMVGRAVGALGAVILCASATAVAGPIAFVGLVVPHVVQLLVGPDYRRILLGSLLGGPVLMILADTLGRVVTPPAEVSVGIMTAVIGAPVLIFLVRRMGVR</sequence>
<evidence type="ECO:0000256" key="8">
    <source>
        <dbReference type="SAM" id="MobiDB-lite"/>
    </source>
</evidence>
<name>A0A0K1JEV4_9MICO</name>
<keyword evidence="7 9" id="KW-0472">Membrane</keyword>
<evidence type="ECO:0000256" key="4">
    <source>
        <dbReference type="ARBA" id="ARBA00022475"/>
    </source>
</evidence>
<feature type="transmembrane region" description="Helical" evidence="9">
    <location>
        <begin position="299"/>
        <end position="320"/>
    </location>
</feature>
<evidence type="ECO:0000256" key="3">
    <source>
        <dbReference type="ARBA" id="ARBA00022448"/>
    </source>
</evidence>
<feature type="transmembrane region" description="Helical" evidence="9">
    <location>
        <begin position="210"/>
        <end position="240"/>
    </location>
</feature>
<keyword evidence="11" id="KW-1185">Reference proteome</keyword>
<dbReference type="EMBL" id="CP011112">
    <property type="protein sequence ID" value="AKU15226.1"/>
    <property type="molecule type" value="Genomic_DNA"/>
</dbReference>
<evidence type="ECO:0000256" key="1">
    <source>
        <dbReference type="ARBA" id="ARBA00004651"/>
    </source>
</evidence>
<keyword evidence="5 9" id="KW-0812">Transmembrane</keyword>
<dbReference type="GO" id="GO:0033214">
    <property type="term" value="P:siderophore-iron import into cell"/>
    <property type="evidence" value="ECO:0007669"/>
    <property type="project" value="TreeGrafter"/>
</dbReference>
<dbReference type="GO" id="GO:0022857">
    <property type="term" value="F:transmembrane transporter activity"/>
    <property type="evidence" value="ECO:0007669"/>
    <property type="project" value="InterPro"/>
</dbReference>
<dbReference type="PANTHER" id="PTHR30472">
    <property type="entry name" value="FERRIC ENTEROBACTIN TRANSPORT SYSTEM PERMEASE PROTEIN"/>
    <property type="match status" value="1"/>
</dbReference>
<evidence type="ECO:0000313" key="11">
    <source>
        <dbReference type="Proteomes" id="UP000066480"/>
    </source>
</evidence>
<evidence type="ECO:0000256" key="9">
    <source>
        <dbReference type="SAM" id="Phobius"/>
    </source>
</evidence>
<reference evidence="10 11" key="1">
    <citation type="submission" date="2015-03" db="EMBL/GenBank/DDBJ databases">
        <title>Luteipulveratus halotolerans sp. nov., a novel actinobacterium (Dermacoccaceae) from Sarawak, Malaysia.</title>
        <authorList>
            <person name="Juboi H."/>
            <person name="Basik A."/>
            <person name="Shamsul S.S."/>
            <person name="Arnold P."/>
            <person name="Schmitt E.K."/>
            <person name="Sanglier J.-J."/>
            <person name="Yeo T."/>
        </authorList>
    </citation>
    <scope>NUCLEOTIDE SEQUENCE [LARGE SCALE GENOMIC DNA]</scope>
    <source>
        <strain evidence="10 11">MN07-A0370</strain>
    </source>
</reference>
<dbReference type="InterPro" id="IPR037294">
    <property type="entry name" value="ABC_BtuC-like"/>
</dbReference>
<comment type="subcellular location">
    <subcellularLocation>
        <location evidence="1">Cell membrane</location>
        <topology evidence="1">Multi-pass membrane protein</topology>
    </subcellularLocation>
</comment>
<dbReference type="RefSeq" id="WP_052590021.1">
    <property type="nucleotide sequence ID" value="NZ_CP011112.1"/>
</dbReference>
<keyword evidence="3" id="KW-0813">Transport</keyword>
<accession>A0A0K1JEV4</accession>
<feature type="transmembrane region" description="Helical" evidence="9">
    <location>
        <begin position="81"/>
        <end position="98"/>
    </location>
</feature>
<feature type="transmembrane region" description="Helical" evidence="9">
    <location>
        <begin position="110"/>
        <end position="129"/>
    </location>
</feature>
<feature type="region of interest" description="Disordered" evidence="8">
    <location>
        <begin position="1"/>
        <end position="21"/>
    </location>
</feature>
<dbReference type="PATRIC" id="fig|571913.6.peg.824"/>
<proteinExistence type="inferred from homology"/>
<feature type="transmembrane region" description="Helical" evidence="9">
    <location>
        <begin position="27"/>
        <end position="52"/>
    </location>
</feature>
<dbReference type="Gene3D" id="1.10.3470.10">
    <property type="entry name" value="ABC transporter involved in vitamin B12 uptake, BtuC"/>
    <property type="match status" value="1"/>
</dbReference>
<dbReference type="CDD" id="cd06550">
    <property type="entry name" value="TM_ABC_iron-siderophores_like"/>
    <property type="match status" value="1"/>
</dbReference>
<keyword evidence="6 9" id="KW-1133">Transmembrane helix</keyword>
<gene>
    <name evidence="10" type="ORF">VV02_04025</name>
</gene>
<evidence type="ECO:0000256" key="5">
    <source>
        <dbReference type="ARBA" id="ARBA00022692"/>
    </source>
</evidence>
<dbReference type="GO" id="GO:0005886">
    <property type="term" value="C:plasma membrane"/>
    <property type="evidence" value="ECO:0007669"/>
    <property type="project" value="UniProtKB-SubCell"/>
</dbReference>
<evidence type="ECO:0000256" key="2">
    <source>
        <dbReference type="ARBA" id="ARBA00007935"/>
    </source>
</evidence>
<keyword evidence="4" id="KW-1003">Cell membrane</keyword>